<dbReference type="Gene3D" id="1.10.10.10">
    <property type="entry name" value="Winged helix-like DNA-binding domain superfamily/Winged helix DNA-binding domain"/>
    <property type="match status" value="1"/>
</dbReference>
<evidence type="ECO:0000313" key="7">
    <source>
        <dbReference type="EMBL" id="MBO8195592.1"/>
    </source>
</evidence>
<evidence type="ECO:0000256" key="2">
    <source>
        <dbReference type="ARBA" id="ARBA00023125"/>
    </source>
</evidence>
<dbReference type="Proteomes" id="UP001519064">
    <property type="component" value="Unassembled WGS sequence"/>
</dbReference>
<dbReference type="CDD" id="cd07377">
    <property type="entry name" value="WHTH_GntR"/>
    <property type="match status" value="1"/>
</dbReference>
<proteinExistence type="predicted"/>
<feature type="domain" description="HTH gntR-type" evidence="6">
    <location>
        <begin position="11"/>
        <end position="79"/>
    </location>
</feature>
<evidence type="ECO:0000256" key="3">
    <source>
        <dbReference type="ARBA" id="ARBA00023163"/>
    </source>
</evidence>
<dbReference type="PROSITE" id="PS50949">
    <property type="entry name" value="HTH_GNTR"/>
    <property type="match status" value="1"/>
</dbReference>
<name>A0ABS3XKR1_9ACTN</name>
<gene>
    <name evidence="7" type="ORF">ITI46_28660</name>
</gene>
<evidence type="ECO:0000259" key="6">
    <source>
        <dbReference type="PROSITE" id="PS50949"/>
    </source>
</evidence>
<feature type="compositionally biased region" description="Basic and acidic residues" evidence="5">
    <location>
        <begin position="78"/>
        <end position="88"/>
    </location>
</feature>
<keyword evidence="2" id="KW-0238">DNA-binding</keyword>
<evidence type="ECO:0000256" key="1">
    <source>
        <dbReference type="ARBA" id="ARBA00023015"/>
    </source>
</evidence>
<feature type="compositionally biased region" description="Low complexity" evidence="5">
    <location>
        <begin position="98"/>
        <end position="111"/>
    </location>
</feature>
<reference evidence="7 8" key="1">
    <citation type="submission" date="2020-11" db="EMBL/GenBank/DDBJ databases">
        <title>Streptomyces spirodelae sp. nov., isolated from duckweed.</title>
        <authorList>
            <person name="Saimee Y."/>
            <person name="Duangmal K."/>
        </authorList>
    </citation>
    <scope>NUCLEOTIDE SEQUENCE [LARGE SCALE GENOMIC DNA]</scope>
    <source>
        <strain evidence="7 8">S16-07</strain>
    </source>
</reference>
<comment type="caution">
    <text evidence="7">The sequence shown here is derived from an EMBL/GenBank/DDBJ whole genome shotgun (WGS) entry which is preliminary data.</text>
</comment>
<dbReference type="PANTHER" id="PTHR44846:SF17">
    <property type="entry name" value="GNTR-FAMILY TRANSCRIPTIONAL REGULATOR"/>
    <property type="match status" value="1"/>
</dbReference>
<dbReference type="RefSeq" id="WP_209242820.1">
    <property type="nucleotide sequence ID" value="NZ_JADKMA010000202.1"/>
</dbReference>
<accession>A0ABS3XKR1</accession>
<keyword evidence="1" id="KW-0805">Transcription regulation</keyword>
<dbReference type="PRINTS" id="PR00035">
    <property type="entry name" value="HTHGNTR"/>
</dbReference>
<dbReference type="Pfam" id="PF00392">
    <property type="entry name" value="GntR"/>
    <property type="match status" value="1"/>
</dbReference>
<keyword evidence="3" id="KW-0804">Transcription</keyword>
<feature type="coiled-coil region" evidence="4">
    <location>
        <begin position="125"/>
        <end position="152"/>
    </location>
</feature>
<dbReference type="InterPro" id="IPR050679">
    <property type="entry name" value="Bact_HTH_transcr_reg"/>
</dbReference>
<evidence type="ECO:0000256" key="4">
    <source>
        <dbReference type="SAM" id="Coils"/>
    </source>
</evidence>
<sequence length="155" mass="17331">MDLSRAEDDPRPPYVQAAEVLRDEIADGHLKETDKLPSARTLQERYGLASSTVQNALRLLKTQGLVYTVQGRGTFVRQDARQRAKEIRQSPSPLWYASSPSGVPESPEGGEATTSELLAKLLDQVHLMNGQLGELRNRLEETEARVEQLEQQRGH</sequence>
<dbReference type="InterPro" id="IPR036388">
    <property type="entry name" value="WH-like_DNA-bd_sf"/>
</dbReference>
<dbReference type="EMBL" id="JADKMA010000202">
    <property type="protein sequence ID" value="MBO8195592.1"/>
    <property type="molecule type" value="Genomic_DNA"/>
</dbReference>
<protein>
    <submittedName>
        <fullName evidence="7">GntR family transcriptional regulator</fullName>
    </submittedName>
</protein>
<evidence type="ECO:0000313" key="8">
    <source>
        <dbReference type="Proteomes" id="UP001519064"/>
    </source>
</evidence>
<dbReference type="InterPro" id="IPR000524">
    <property type="entry name" value="Tscrpt_reg_HTH_GntR"/>
</dbReference>
<dbReference type="SMART" id="SM00345">
    <property type="entry name" value="HTH_GNTR"/>
    <property type="match status" value="1"/>
</dbReference>
<evidence type="ECO:0000256" key="5">
    <source>
        <dbReference type="SAM" id="MobiDB-lite"/>
    </source>
</evidence>
<keyword evidence="8" id="KW-1185">Reference proteome</keyword>
<feature type="region of interest" description="Disordered" evidence="5">
    <location>
        <begin position="78"/>
        <end position="115"/>
    </location>
</feature>
<dbReference type="PANTHER" id="PTHR44846">
    <property type="entry name" value="MANNOSYL-D-GLYCERATE TRANSPORT/METABOLISM SYSTEM REPRESSOR MNGR-RELATED"/>
    <property type="match status" value="1"/>
</dbReference>
<dbReference type="SUPFAM" id="SSF46785">
    <property type="entry name" value="Winged helix' DNA-binding domain"/>
    <property type="match status" value="1"/>
</dbReference>
<keyword evidence="4" id="KW-0175">Coiled coil</keyword>
<organism evidence="7 8">
    <name type="scientific">Streptomyces oryzae</name>
    <dbReference type="NCBI Taxonomy" id="1434886"/>
    <lineage>
        <taxon>Bacteria</taxon>
        <taxon>Bacillati</taxon>
        <taxon>Actinomycetota</taxon>
        <taxon>Actinomycetes</taxon>
        <taxon>Kitasatosporales</taxon>
        <taxon>Streptomycetaceae</taxon>
        <taxon>Streptomyces</taxon>
    </lineage>
</organism>
<dbReference type="InterPro" id="IPR036390">
    <property type="entry name" value="WH_DNA-bd_sf"/>
</dbReference>